<sequence length="204" mass="23194">MLKQAVDTYSKSSKIIHWLSAVIVIAMLSLSFFLEDLPERHQPLGYLTHKSFGLVVLFLLFLRIIWIFYRGKPSLPPTVPGWQKILARSVQYGLYIFLFAMPMSGWIMSVAANRTPIFFGLFPVPLPITPNKELATFMNETHEVIAWILIVLIVLHVAGAMKHFFLDKDDVLQSMLPGSRKGKQDADALQSNTETGDQIRHLQQ</sequence>
<evidence type="ECO:0000256" key="4">
    <source>
        <dbReference type="ARBA" id="ARBA00022475"/>
    </source>
</evidence>
<evidence type="ECO:0000256" key="1">
    <source>
        <dbReference type="ARBA" id="ARBA00001970"/>
    </source>
</evidence>
<dbReference type="Gene3D" id="1.20.950.20">
    <property type="entry name" value="Transmembrane di-heme cytochromes, Chain C"/>
    <property type="match status" value="2"/>
</dbReference>
<comment type="caution">
    <text evidence="16">The sequence shown here is derived from an EMBL/GenBank/DDBJ whole genome shotgun (WGS) entry which is preliminary data.</text>
</comment>
<comment type="subcellular location">
    <subcellularLocation>
        <location evidence="2">Cell membrane</location>
        <topology evidence="2">Multi-pass membrane protein</topology>
    </subcellularLocation>
</comment>
<evidence type="ECO:0000256" key="13">
    <source>
        <dbReference type="SAM" id="MobiDB-lite"/>
    </source>
</evidence>
<feature type="domain" description="Cytochrome b561 bacterial/Ni-hydrogenase" evidence="15">
    <location>
        <begin position="9"/>
        <end position="178"/>
    </location>
</feature>
<gene>
    <name evidence="16" type="primary">cybB</name>
    <name evidence="16" type="ORF">Loak_0162</name>
</gene>
<organism evidence="16 17">
    <name type="scientific">Legionella oakridgensis</name>
    <dbReference type="NCBI Taxonomy" id="29423"/>
    <lineage>
        <taxon>Bacteria</taxon>
        <taxon>Pseudomonadati</taxon>
        <taxon>Pseudomonadota</taxon>
        <taxon>Gammaproteobacteria</taxon>
        <taxon>Legionellales</taxon>
        <taxon>Legionellaceae</taxon>
        <taxon>Legionella</taxon>
    </lineage>
</organism>
<feature type="region of interest" description="Disordered" evidence="13">
    <location>
        <begin position="179"/>
        <end position="204"/>
    </location>
</feature>
<dbReference type="InterPro" id="IPR052168">
    <property type="entry name" value="Cytochrome_b561_oxidase"/>
</dbReference>
<evidence type="ECO:0000256" key="10">
    <source>
        <dbReference type="ARBA" id="ARBA00023004"/>
    </source>
</evidence>
<dbReference type="SUPFAM" id="SSF81342">
    <property type="entry name" value="Transmembrane di-heme cytochromes"/>
    <property type="match status" value="1"/>
</dbReference>
<keyword evidence="9 14" id="KW-1133">Transmembrane helix</keyword>
<evidence type="ECO:0000256" key="7">
    <source>
        <dbReference type="ARBA" id="ARBA00022723"/>
    </source>
</evidence>
<keyword evidence="8" id="KW-0249">Electron transport</keyword>
<evidence type="ECO:0000256" key="6">
    <source>
        <dbReference type="ARBA" id="ARBA00022692"/>
    </source>
</evidence>
<reference evidence="16 17" key="1">
    <citation type="submission" date="2015-11" db="EMBL/GenBank/DDBJ databases">
        <title>Genomic analysis of 38 Legionella species identifies large and diverse effector repertoires.</title>
        <authorList>
            <person name="Burstein D."/>
            <person name="Amaro F."/>
            <person name="Zusman T."/>
            <person name="Lifshitz Z."/>
            <person name="Cohen O."/>
            <person name="Gilbert J.A."/>
            <person name="Pupko T."/>
            <person name="Shuman H.A."/>
            <person name="Segal G."/>
        </authorList>
    </citation>
    <scope>NUCLEOTIDE SEQUENCE [LARGE SCALE GENOMIC DNA]</scope>
    <source>
        <strain evidence="16 17">Oak Ridge-10</strain>
    </source>
</reference>
<dbReference type="InterPro" id="IPR011577">
    <property type="entry name" value="Cyt_b561_bac/Ni-Hgenase"/>
</dbReference>
<evidence type="ECO:0000256" key="11">
    <source>
        <dbReference type="ARBA" id="ARBA00023136"/>
    </source>
</evidence>
<protein>
    <submittedName>
        <fullName evidence="16">Cytochrome b-561 transmembrane protein</fullName>
    </submittedName>
</protein>
<dbReference type="GO" id="GO:0022904">
    <property type="term" value="P:respiratory electron transport chain"/>
    <property type="evidence" value="ECO:0007669"/>
    <property type="project" value="InterPro"/>
</dbReference>
<dbReference type="GO" id="GO:0005886">
    <property type="term" value="C:plasma membrane"/>
    <property type="evidence" value="ECO:0007669"/>
    <property type="project" value="UniProtKB-SubCell"/>
</dbReference>
<keyword evidence="5" id="KW-0349">Heme</keyword>
<name>A0A0W0XIU4_9GAMM</name>
<accession>A0A0W0XIU4</accession>
<dbReference type="EMBL" id="LNYP01000003">
    <property type="protein sequence ID" value="KTD44462.1"/>
    <property type="molecule type" value="Genomic_DNA"/>
</dbReference>
<evidence type="ECO:0000256" key="5">
    <source>
        <dbReference type="ARBA" id="ARBA00022617"/>
    </source>
</evidence>
<proteinExistence type="inferred from homology"/>
<evidence type="ECO:0000256" key="9">
    <source>
        <dbReference type="ARBA" id="ARBA00022989"/>
    </source>
</evidence>
<dbReference type="RefSeq" id="WP_025385681.1">
    <property type="nucleotide sequence ID" value="NZ_LCUA01000023.1"/>
</dbReference>
<dbReference type="AlphaFoldDB" id="A0A0W0XIU4"/>
<feature type="transmembrane region" description="Helical" evidence="14">
    <location>
        <begin position="144"/>
        <end position="165"/>
    </location>
</feature>
<dbReference type="GO" id="GO:0020037">
    <property type="term" value="F:heme binding"/>
    <property type="evidence" value="ECO:0007669"/>
    <property type="project" value="TreeGrafter"/>
</dbReference>
<evidence type="ECO:0000256" key="2">
    <source>
        <dbReference type="ARBA" id="ARBA00004651"/>
    </source>
</evidence>
<keyword evidence="11 14" id="KW-0472">Membrane</keyword>
<keyword evidence="7" id="KW-0479">Metal-binding</keyword>
<dbReference type="Pfam" id="PF01292">
    <property type="entry name" value="Ni_hydr_CYTB"/>
    <property type="match status" value="1"/>
</dbReference>
<feature type="transmembrane region" description="Helical" evidence="14">
    <location>
        <begin position="15"/>
        <end position="34"/>
    </location>
</feature>
<evidence type="ECO:0000313" key="16">
    <source>
        <dbReference type="EMBL" id="KTD44462.1"/>
    </source>
</evidence>
<dbReference type="Proteomes" id="UP000054858">
    <property type="component" value="Unassembled WGS sequence"/>
</dbReference>
<evidence type="ECO:0000259" key="15">
    <source>
        <dbReference type="Pfam" id="PF01292"/>
    </source>
</evidence>
<keyword evidence="4" id="KW-1003">Cell membrane</keyword>
<feature type="transmembrane region" description="Helical" evidence="14">
    <location>
        <begin position="92"/>
        <end position="112"/>
    </location>
</feature>
<evidence type="ECO:0000256" key="14">
    <source>
        <dbReference type="SAM" id="Phobius"/>
    </source>
</evidence>
<dbReference type="GO" id="GO:0046872">
    <property type="term" value="F:metal ion binding"/>
    <property type="evidence" value="ECO:0007669"/>
    <property type="project" value="UniProtKB-KW"/>
</dbReference>
<dbReference type="PANTHER" id="PTHR30529">
    <property type="entry name" value="CYTOCHROME B561"/>
    <property type="match status" value="1"/>
</dbReference>
<dbReference type="PANTHER" id="PTHR30529:SF1">
    <property type="entry name" value="CYTOCHROME B561 HOMOLOG 2"/>
    <property type="match status" value="1"/>
</dbReference>
<feature type="transmembrane region" description="Helical" evidence="14">
    <location>
        <begin position="54"/>
        <end position="71"/>
    </location>
</feature>
<dbReference type="InterPro" id="IPR016174">
    <property type="entry name" value="Di-haem_cyt_TM"/>
</dbReference>
<keyword evidence="3" id="KW-0813">Transport</keyword>
<evidence type="ECO:0000256" key="3">
    <source>
        <dbReference type="ARBA" id="ARBA00022448"/>
    </source>
</evidence>
<keyword evidence="10" id="KW-0408">Iron</keyword>
<evidence type="ECO:0000313" key="17">
    <source>
        <dbReference type="Proteomes" id="UP000054858"/>
    </source>
</evidence>
<comment type="similarity">
    <text evidence="12">Belongs to the cytochrome b561 family.</text>
</comment>
<evidence type="ECO:0000256" key="12">
    <source>
        <dbReference type="ARBA" id="ARBA00037975"/>
    </source>
</evidence>
<evidence type="ECO:0000256" key="8">
    <source>
        <dbReference type="ARBA" id="ARBA00022982"/>
    </source>
</evidence>
<dbReference type="GO" id="GO:0009055">
    <property type="term" value="F:electron transfer activity"/>
    <property type="evidence" value="ECO:0007669"/>
    <property type="project" value="InterPro"/>
</dbReference>
<comment type="cofactor">
    <cofactor evidence="1">
        <name>heme b</name>
        <dbReference type="ChEBI" id="CHEBI:60344"/>
    </cofactor>
</comment>
<keyword evidence="6 14" id="KW-0812">Transmembrane</keyword>